<organism evidence="2 3">
    <name type="scientific">Parabacteroides hominis</name>
    <dbReference type="NCBI Taxonomy" id="2763057"/>
    <lineage>
        <taxon>Bacteria</taxon>
        <taxon>Pseudomonadati</taxon>
        <taxon>Bacteroidota</taxon>
        <taxon>Bacteroidia</taxon>
        <taxon>Bacteroidales</taxon>
        <taxon>Tannerellaceae</taxon>
        <taxon>Parabacteroides</taxon>
    </lineage>
</organism>
<proteinExistence type="predicted"/>
<comment type="caution">
    <text evidence="2">The sequence shown here is derived from an EMBL/GenBank/DDBJ whole genome shotgun (WGS) entry which is preliminary data.</text>
</comment>
<dbReference type="Gene3D" id="2.40.50.100">
    <property type="match status" value="1"/>
</dbReference>
<sequence length="227" mass="25136">MEDGKDIELRSEAVQEVMGHVPSWIVRWGITVLSLVVLMLVVGSFFFRYPDVIEAEMRLTSRNPVTEVVARTSGRVSSLYVADGQEVKEGLPLAVVENTALTEDVLRLKQLLARYAGEPERLGYYLLQDVWQLGDIQPAYTALASKDPASRDYRATLGQLLAAVRRWEMDYCIEASGSGQVQLLRQGYPNLYVQGGDLFARIVPEDAGEWVGLASMPIASSGKVRKG</sequence>
<feature type="non-terminal residue" evidence="2">
    <location>
        <position position="227"/>
    </location>
</feature>
<dbReference type="EMBL" id="JACOOJ010000104">
    <property type="protein sequence ID" value="MBC5635182.1"/>
    <property type="molecule type" value="Genomic_DNA"/>
</dbReference>
<dbReference type="Proteomes" id="UP000651475">
    <property type="component" value="Unassembled WGS sequence"/>
</dbReference>
<evidence type="ECO:0000313" key="2">
    <source>
        <dbReference type="EMBL" id="MBC5635182.1"/>
    </source>
</evidence>
<feature type="transmembrane region" description="Helical" evidence="1">
    <location>
        <begin position="25"/>
        <end position="47"/>
    </location>
</feature>
<evidence type="ECO:0000313" key="3">
    <source>
        <dbReference type="Proteomes" id="UP000651475"/>
    </source>
</evidence>
<keyword evidence="1" id="KW-0812">Transmembrane</keyword>
<evidence type="ECO:0000256" key="1">
    <source>
        <dbReference type="SAM" id="Phobius"/>
    </source>
</evidence>
<accession>A0ABR7DV11</accession>
<keyword evidence="1" id="KW-0472">Membrane</keyword>
<keyword evidence="3" id="KW-1185">Reference proteome</keyword>
<keyword evidence="1" id="KW-1133">Transmembrane helix</keyword>
<protein>
    <submittedName>
        <fullName evidence="2">Biotin/lipoyl-binding protein</fullName>
    </submittedName>
</protein>
<reference evidence="2 3" key="1">
    <citation type="submission" date="2020-08" db="EMBL/GenBank/DDBJ databases">
        <title>Genome public.</title>
        <authorList>
            <person name="Liu C."/>
            <person name="Sun Q."/>
        </authorList>
    </citation>
    <scope>NUCLEOTIDE SEQUENCE [LARGE SCALE GENOMIC DNA]</scope>
    <source>
        <strain evidence="2 3">NSJ-79</strain>
    </source>
</reference>
<dbReference type="RefSeq" id="WP_186931721.1">
    <property type="nucleotide sequence ID" value="NZ_JACOOJ010000104.1"/>
</dbReference>
<gene>
    <name evidence="2" type="ORF">H8S65_20845</name>
</gene>
<name>A0ABR7DV11_9BACT</name>